<evidence type="ECO:0000256" key="10">
    <source>
        <dbReference type="ARBA" id="ARBA00023004"/>
    </source>
</evidence>
<dbReference type="Pfam" id="PF03264">
    <property type="entry name" value="Cytochrom_NNT"/>
    <property type="match status" value="1"/>
</dbReference>
<accession>A0A3B0V3B1</accession>
<evidence type="ECO:0000313" key="15">
    <source>
        <dbReference type="EMBL" id="VAW35390.1"/>
    </source>
</evidence>
<dbReference type="GO" id="GO:0009055">
    <property type="term" value="F:electron transfer activity"/>
    <property type="evidence" value="ECO:0007669"/>
    <property type="project" value="TreeGrafter"/>
</dbReference>
<gene>
    <name evidence="15" type="ORF">MNBD_DELTA04-568</name>
</gene>
<reference evidence="15" key="1">
    <citation type="submission" date="2018-06" db="EMBL/GenBank/DDBJ databases">
        <authorList>
            <person name="Zhirakovskaya E."/>
        </authorList>
    </citation>
    <scope>NUCLEOTIDE SEQUENCE</scope>
</reference>
<dbReference type="GO" id="GO:0005886">
    <property type="term" value="C:plasma membrane"/>
    <property type="evidence" value="ECO:0007669"/>
    <property type="project" value="UniProtKB-SubCell"/>
</dbReference>
<protein>
    <submittedName>
        <fullName evidence="15">Cytochrome c family protein</fullName>
    </submittedName>
</protein>
<feature type="transmembrane region" description="Helical" evidence="13">
    <location>
        <begin position="126"/>
        <end position="146"/>
    </location>
</feature>
<feature type="transmembrane region" description="Helical" evidence="13">
    <location>
        <begin position="40"/>
        <end position="62"/>
    </location>
</feature>
<dbReference type="PANTHER" id="PTHR30333:SF1">
    <property type="entry name" value="CYTOCHROME C-TYPE PROTEIN NAPC"/>
    <property type="match status" value="1"/>
</dbReference>
<evidence type="ECO:0000256" key="1">
    <source>
        <dbReference type="ARBA" id="ARBA00004236"/>
    </source>
</evidence>
<keyword evidence="8" id="KW-0249">Electron transport</keyword>
<keyword evidence="6 13" id="KW-0812">Transmembrane</keyword>
<evidence type="ECO:0000256" key="9">
    <source>
        <dbReference type="ARBA" id="ARBA00022989"/>
    </source>
</evidence>
<dbReference type="GO" id="GO:0046872">
    <property type="term" value="F:metal ion binding"/>
    <property type="evidence" value="ECO:0007669"/>
    <property type="project" value="UniProtKB-KW"/>
</dbReference>
<dbReference type="EMBL" id="UOEY01000013">
    <property type="protein sequence ID" value="VAW35390.1"/>
    <property type="molecule type" value="Genomic_DNA"/>
</dbReference>
<feature type="transmembrane region" description="Helical" evidence="13">
    <location>
        <begin position="68"/>
        <end position="95"/>
    </location>
</feature>
<feature type="domain" description="NapC/NirT cytochrome c N-terminal" evidence="14">
    <location>
        <begin position="126"/>
        <end position="213"/>
    </location>
</feature>
<feature type="region of interest" description="Disordered" evidence="12">
    <location>
        <begin position="1"/>
        <end position="20"/>
    </location>
</feature>
<evidence type="ECO:0000256" key="2">
    <source>
        <dbReference type="ARBA" id="ARBA00007395"/>
    </source>
</evidence>
<evidence type="ECO:0000256" key="7">
    <source>
        <dbReference type="ARBA" id="ARBA00022723"/>
    </source>
</evidence>
<name>A0A3B0V3B1_9ZZZZ</name>
<proteinExistence type="inferred from homology"/>
<evidence type="ECO:0000256" key="12">
    <source>
        <dbReference type="SAM" id="MobiDB-lite"/>
    </source>
</evidence>
<comment type="similarity">
    <text evidence="2">Belongs to the NapC/NirT/NrfH family.</text>
</comment>
<organism evidence="15">
    <name type="scientific">hydrothermal vent metagenome</name>
    <dbReference type="NCBI Taxonomy" id="652676"/>
    <lineage>
        <taxon>unclassified sequences</taxon>
        <taxon>metagenomes</taxon>
        <taxon>ecological metagenomes</taxon>
    </lineage>
</organism>
<dbReference type="Gene3D" id="1.10.3820.10">
    <property type="entry name" value="Di-heme elbow motif domain"/>
    <property type="match status" value="1"/>
</dbReference>
<keyword evidence="3" id="KW-0813">Transport</keyword>
<evidence type="ECO:0000256" key="11">
    <source>
        <dbReference type="ARBA" id="ARBA00023136"/>
    </source>
</evidence>
<dbReference type="GO" id="GO:0009061">
    <property type="term" value="P:anaerobic respiration"/>
    <property type="evidence" value="ECO:0007669"/>
    <property type="project" value="TreeGrafter"/>
</dbReference>
<dbReference type="AlphaFoldDB" id="A0A3B0V3B1"/>
<dbReference type="InterPro" id="IPR036280">
    <property type="entry name" value="Multihaem_cyt_sf"/>
</dbReference>
<evidence type="ECO:0000256" key="3">
    <source>
        <dbReference type="ARBA" id="ARBA00022448"/>
    </source>
</evidence>
<dbReference type="InterPro" id="IPR038266">
    <property type="entry name" value="NapC/NirT_cytc_sf"/>
</dbReference>
<keyword evidence="4" id="KW-1003">Cell membrane</keyword>
<dbReference type="SUPFAM" id="SSF48695">
    <property type="entry name" value="Multiheme cytochromes"/>
    <property type="match status" value="1"/>
</dbReference>
<evidence type="ECO:0000259" key="14">
    <source>
        <dbReference type="Pfam" id="PF03264"/>
    </source>
</evidence>
<keyword evidence="9 13" id="KW-1133">Transmembrane helix</keyword>
<comment type="subcellular location">
    <subcellularLocation>
        <location evidence="1">Cell membrane</location>
    </subcellularLocation>
</comment>
<sequence>MTSQTDENNNNGGIVPPPGIPPRGPWENCLYGMWRTPLGLVGLAMITISVVLMMVGLAIDMLGLVQNAYFAAFCYMILPMFMVLGLLIIPLACYFHSRHWFKESLGAGLSDKALCIDLSNPRHRKYLIGFVALTVLNMSILTIIGYEGYEFTDSPYFCGQLCHKVMAPEYTAYLRSPHARVRCVECHIGPGVSWFVKAKISGLGRVVDVITGNYPRPIPTPLKHLRPARDTCEQCHWPDKFSGKKVLTFYSLTDKDQIHPQKEVIALHIGGRNPYTGKFEGIHWHVSKDVKVEYLALNRKRTKIGTVKVTLPNGVTEEFYSDEVPAKGQKGTWRTMDCLDCHNRPTHNFDRLDDRVDFGLMTKAIDPLIPGIRADSLTVLTKKYASRDQAKKQIVGTLMDLQAKRNGDAFVKKKSEQIVKAGQFLLTSYLRNVWPAMKVTWGTYKLQLGHRDADEGYGCWRCHDDEHKTKFGKVIPQNCDLCHDEPN</sequence>
<evidence type="ECO:0000256" key="6">
    <source>
        <dbReference type="ARBA" id="ARBA00022692"/>
    </source>
</evidence>
<keyword evidence="5" id="KW-0349">Heme</keyword>
<keyword evidence="7" id="KW-0479">Metal-binding</keyword>
<dbReference type="InterPro" id="IPR051174">
    <property type="entry name" value="Cytochrome_c-type_ET"/>
</dbReference>
<evidence type="ECO:0000256" key="5">
    <source>
        <dbReference type="ARBA" id="ARBA00022617"/>
    </source>
</evidence>
<keyword evidence="10" id="KW-0408">Iron</keyword>
<keyword evidence="11 13" id="KW-0472">Membrane</keyword>
<evidence type="ECO:0000256" key="4">
    <source>
        <dbReference type="ARBA" id="ARBA00022475"/>
    </source>
</evidence>
<dbReference type="InterPro" id="IPR005126">
    <property type="entry name" value="NapC/NirT_cyt_c_N"/>
</dbReference>
<dbReference type="PANTHER" id="PTHR30333">
    <property type="entry name" value="CYTOCHROME C-TYPE PROTEIN"/>
    <property type="match status" value="1"/>
</dbReference>
<evidence type="ECO:0000256" key="13">
    <source>
        <dbReference type="SAM" id="Phobius"/>
    </source>
</evidence>
<evidence type="ECO:0000256" key="8">
    <source>
        <dbReference type="ARBA" id="ARBA00022982"/>
    </source>
</evidence>